<dbReference type="OrthoDB" id="547680at2759"/>
<dbReference type="Pfam" id="PF00059">
    <property type="entry name" value="Lectin_C"/>
    <property type="match status" value="1"/>
</dbReference>
<dbReference type="Gene3D" id="3.10.100.10">
    <property type="entry name" value="Mannose-Binding Protein A, subunit A"/>
    <property type="match status" value="1"/>
</dbReference>
<dbReference type="AlphaFoldDB" id="A0A7D9E4H1"/>
<dbReference type="InterPro" id="IPR016186">
    <property type="entry name" value="C-type_lectin-like/link_sf"/>
</dbReference>
<evidence type="ECO:0000313" key="3">
    <source>
        <dbReference type="Proteomes" id="UP001152795"/>
    </source>
</evidence>
<gene>
    <name evidence="2" type="ORF">PACLA_8A081691</name>
</gene>
<keyword evidence="3" id="KW-1185">Reference proteome</keyword>
<sequence>MKRVCPDCRSMYVGAEKNGNKWSWLDSYNNTDMTGTLWGAAEPQAENSCAEYDTELHVLTTLACNTPRGYMCRYQWL</sequence>
<reference evidence="2" key="1">
    <citation type="submission" date="2020-04" db="EMBL/GenBank/DDBJ databases">
        <authorList>
            <person name="Alioto T."/>
            <person name="Alioto T."/>
            <person name="Gomez Garrido J."/>
        </authorList>
    </citation>
    <scope>NUCLEOTIDE SEQUENCE</scope>
    <source>
        <strain evidence="2">A484AB</strain>
    </source>
</reference>
<dbReference type="SUPFAM" id="SSF56436">
    <property type="entry name" value="C-type lectin-like"/>
    <property type="match status" value="1"/>
</dbReference>
<feature type="domain" description="C-type lectin" evidence="1">
    <location>
        <begin position="8"/>
        <end position="73"/>
    </location>
</feature>
<proteinExistence type="predicted"/>
<dbReference type="EMBL" id="CACRXK020003358">
    <property type="protein sequence ID" value="CAB3998452.1"/>
    <property type="molecule type" value="Genomic_DNA"/>
</dbReference>
<protein>
    <recommendedName>
        <fullName evidence="1">C-type lectin domain-containing protein</fullName>
    </recommendedName>
</protein>
<organism evidence="2 3">
    <name type="scientific">Paramuricea clavata</name>
    <name type="common">Red gorgonian</name>
    <name type="synonym">Violescent sea-whip</name>
    <dbReference type="NCBI Taxonomy" id="317549"/>
    <lineage>
        <taxon>Eukaryota</taxon>
        <taxon>Metazoa</taxon>
        <taxon>Cnidaria</taxon>
        <taxon>Anthozoa</taxon>
        <taxon>Octocorallia</taxon>
        <taxon>Malacalcyonacea</taxon>
        <taxon>Plexauridae</taxon>
        <taxon>Paramuricea</taxon>
    </lineage>
</organism>
<name>A0A7D9E4H1_PARCT</name>
<comment type="caution">
    <text evidence="2">The sequence shown here is derived from an EMBL/GenBank/DDBJ whole genome shotgun (WGS) entry which is preliminary data.</text>
</comment>
<dbReference type="InterPro" id="IPR016187">
    <property type="entry name" value="CTDL_fold"/>
</dbReference>
<accession>A0A7D9E4H1</accession>
<evidence type="ECO:0000313" key="2">
    <source>
        <dbReference type="EMBL" id="CAB3998452.1"/>
    </source>
</evidence>
<evidence type="ECO:0000259" key="1">
    <source>
        <dbReference type="Pfam" id="PF00059"/>
    </source>
</evidence>
<dbReference type="Proteomes" id="UP001152795">
    <property type="component" value="Unassembled WGS sequence"/>
</dbReference>
<dbReference type="InterPro" id="IPR001304">
    <property type="entry name" value="C-type_lectin-like"/>
</dbReference>